<sequence>GAVAADEIAVIEEERCSYCYGGIEGMFEHPLLSLRAYREPLRLATAAACMLGIDPAPLSGFAALPGRMAISQEGQVLIVDNASSGACRETAIEAAAYARRLAGAAPLTLVIGTEGRTICEGFPVEEVRAAIREIAPAQTVTVGDYSDVGDESASDLTSGIRIARRITQDGGVILLAVKSWR</sequence>
<dbReference type="Proteomes" id="UP000292580">
    <property type="component" value="Unassembled WGS sequence"/>
</dbReference>
<proteinExistence type="predicted"/>
<accession>A0A483CQH8</accession>
<dbReference type="AlphaFoldDB" id="A0A483CQH8"/>
<name>A0A483CQH8_9EURY</name>
<gene>
    <name evidence="1" type="ORF">CUJ86_03720</name>
</gene>
<dbReference type="EMBL" id="PGCL01000002">
    <property type="protein sequence ID" value="TAJ44441.1"/>
    <property type="molecule type" value="Genomic_DNA"/>
</dbReference>
<organism evidence="1 2">
    <name type="scientific">Methanofollis fontis</name>
    <dbReference type="NCBI Taxonomy" id="2052832"/>
    <lineage>
        <taxon>Archaea</taxon>
        <taxon>Methanobacteriati</taxon>
        <taxon>Methanobacteriota</taxon>
        <taxon>Stenosarchaea group</taxon>
        <taxon>Methanomicrobia</taxon>
        <taxon>Methanomicrobiales</taxon>
        <taxon>Methanomicrobiaceae</taxon>
        <taxon>Methanofollis</taxon>
    </lineage>
</organism>
<evidence type="ECO:0000313" key="2">
    <source>
        <dbReference type="Proteomes" id="UP000292580"/>
    </source>
</evidence>
<evidence type="ECO:0000313" key="1">
    <source>
        <dbReference type="EMBL" id="TAJ44441.1"/>
    </source>
</evidence>
<keyword evidence="2" id="KW-1185">Reference proteome</keyword>
<comment type="caution">
    <text evidence="1">The sequence shown here is derived from an EMBL/GenBank/DDBJ whole genome shotgun (WGS) entry which is preliminary data.</text>
</comment>
<protein>
    <submittedName>
        <fullName evidence="1">Coenzyme F430 synthase</fullName>
    </submittedName>
</protein>
<reference evidence="1 2" key="1">
    <citation type="submission" date="2017-11" db="EMBL/GenBank/DDBJ databases">
        <title>Isolation and Characterization of Methanofollis Species from Methane Seep Offshore SW Taiwan.</title>
        <authorList>
            <person name="Teng N.-H."/>
            <person name="Lai M.-C."/>
            <person name="Chen S.-C."/>
        </authorList>
    </citation>
    <scope>NUCLEOTIDE SEQUENCE [LARGE SCALE GENOMIC DNA]</scope>
    <source>
        <strain evidence="1 2">FWC-SCC2</strain>
    </source>
</reference>
<feature type="non-terminal residue" evidence="1">
    <location>
        <position position="1"/>
    </location>
</feature>